<dbReference type="STRING" id="927083.DB32_006836"/>
<feature type="region of interest" description="Disordered" evidence="1">
    <location>
        <begin position="1763"/>
        <end position="1808"/>
    </location>
</feature>
<dbReference type="EMBL" id="CP011125">
    <property type="protein sequence ID" value="AKF09687.1"/>
    <property type="molecule type" value="Genomic_DNA"/>
</dbReference>
<proteinExistence type="predicted"/>
<organism evidence="2 3">
    <name type="scientific">Sandaracinus amylolyticus</name>
    <dbReference type="NCBI Taxonomy" id="927083"/>
    <lineage>
        <taxon>Bacteria</taxon>
        <taxon>Pseudomonadati</taxon>
        <taxon>Myxococcota</taxon>
        <taxon>Polyangia</taxon>
        <taxon>Polyangiales</taxon>
        <taxon>Sandaracinaceae</taxon>
        <taxon>Sandaracinus</taxon>
    </lineage>
</organism>
<dbReference type="OrthoDB" id="5476026at2"/>
<accession>A0A0F6W7T4</accession>
<protein>
    <submittedName>
        <fullName evidence="2">Exonuclease SbcC</fullName>
    </submittedName>
</protein>
<evidence type="ECO:0000313" key="3">
    <source>
        <dbReference type="Proteomes" id="UP000034883"/>
    </source>
</evidence>
<keyword evidence="2" id="KW-0540">Nuclease</keyword>
<sequence length="1901" mass="202980">MSRSRKPRAATGSRVGGGRLRVDAARAVHKLRDYQLADPAMWALEAVRAAASASSTAVHVDGDADDVWVAWEGTPIAREELTRLFDELVSPQASDDRRALRLLATAINTALGLGPRWVDVYTLGDVGEGAARVRYTPDLLAAGHEGTAEGLRRLAPVDATLPAGAPTITRGVVVHLRRFPALEALSLLATGQESRELRYVRRACEDFPIPLRIARGALARHHADGDLLRVRLDASVLGEDRDGFIAIVDPSAARAEPWIDFAELGVVLATQPLELGIPFQTGARVPVRARIDTARLPTNASRSAVRRDERWIAALEEHLVERFGDLVARVVRELGDAPEGAWDVDRRARLRAAALQLAAAWCGGPEWRRLAGALQAVAMPERLAPLFDAPIARDAIGRARSLRELARAEDVGAHTGAEPLPAELAPWIGDVPWVPPGDALARVWGADPPRSARRTIEVARASREARARWLEKPITPPAITPRAEHVVIAPLTAPGRSARSCVPATLFARPDLAGEVALDPSPARASTITLLVEGRATEISRVAVPVSFDAIATASDLRVAADHTCLVADDARGALLLAIDGARVIACESIARRLAGQDAPKGDPVRWVDPDGGLDEHDAARVVRAGIFVAVELLHRLGTGDASAGATRLLESKSPLLDAPVWPTVTGERVSLADLVALGSDPASAIGSVTSVPHAPWEPEGRRVLVLDLRERDLLATLLPGLAIIDYDGATAPPTAARIARGLRAECVAAIEIEAADHRGAIGLHGGAGAIQLTHAGRTLRDVPLPTGAPRAGWLLAIDDDRVVPGASAPRHVPHAAPYDDIMGHLARLVVAMADALLGCEVPGLHAAPLHPAPDRLLLAAFFEACRGVRPSAANVLGRERMQALRKARLFRGAYSDRLSSLDDLVAALGGELVYVTPVAIAEDRSAPPPDFDPLLATDDVAESIGRFFQVRVTNGIAELERRRRDARRHARIEAHRALPKRALELTRCEPEVRMSGDGLRGMVGLSRVDSARHELRILLEHRAFASRSEGLPHLSAIVDVDLPLVDGELEALNSTGESRVRGALREATCELVGKIATSLDGALAHDEPALALVDAWLAETVAGGKKRAASERAMDALRNASVFETVQGGRASITACTVSRRTLRIAAPIDRWLGAALGEEPDTLDAPILALSGDGALARVVRALAPSVVRDVSADVRRLQATRRVRCGLAERPRLRHVRDTRFRWTLEDLLAVALPSERDAFEVLGIGEIALRGDGSTHVALHEAGVSVTRLDLDLRPSVVIACEPSFPVSPEVAPADRTRLDAAVREVLARAIRHLVETVPHETLPGWVRGALRESALLGGRAHLESLPDLPMFETTAGGWASFRDLQAQVARFAKLWVTHNPGQSLEPLDPERIAIRVPRPDATNLGAVIATQDADPELRLDAIARAHLARPKVEVVGPSAGERARAIAEARIEGHEGVVLALLPTHANVRAMHASRERHPLGTVPDPASWPALSWVDEPRFTPDRTWSAPQPDGVLEEVSAAVLKACEHALESAFPAPERPFAMVRVDRTFSTQALSGRGAQARGVLWIEPAGDATVGVLDAYERSERVLSTSRGPARLPLAGELAIVGVAGVGASAVLTSIANHAYERMTRDIARRLARNERGAEERDLDLAEMVRAGALGFVEQTHPGAAIALPFLDLSYRGAKGDVLGLTRELADRQAALLVPPARIAHARELDWKGPILFEDGSLAATRAILAFGDRVVRFEQALADRVRETPVVRAQPEQLPATGPAPIAPTPAPPPAAAPKRVEPPKPAPRAADPLAERVDATLRRAGAARGSMPRIRALPLSTQPLASLRPDGSVEIARAHPLADALARTGDHPDALAILAAHVIGLAARGTDDAHEAEAHAIHALLTTR</sequence>
<reference evidence="2 3" key="1">
    <citation type="submission" date="2015-03" db="EMBL/GenBank/DDBJ databases">
        <title>Genome assembly of Sandaracinus amylolyticus DSM 53668.</title>
        <authorList>
            <person name="Sharma G."/>
            <person name="Subramanian S."/>
        </authorList>
    </citation>
    <scope>NUCLEOTIDE SEQUENCE [LARGE SCALE GENOMIC DNA]</scope>
    <source>
        <strain evidence="2 3">DSM 53668</strain>
    </source>
</reference>
<keyword evidence="3" id="KW-1185">Reference proteome</keyword>
<keyword evidence="2" id="KW-0269">Exonuclease</keyword>
<name>A0A0F6W7T4_9BACT</name>
<dbReference type="Proteomes" id="UP000034883">
    <property type="component" value="Chromosome"/>
</dbReference>
<evidence type="ECO:0000313" key="2">
    <source>
        <dbReference type="EMBL" id="AKF09687.1"/>
    </source>
</evidence>
<feature type="compositionally biased region" description="Pro residues" evidence="1">
    <location>
        <begin position="1777"/>
        <end position="1788"/>
    </location>
</feature>
<keyword evidence="2" id="KW-0378">Hydrolase</keyword>
<dbReference type="RefSeq" id="WP_053236715.1">
    <property type="nucleotide sequence ID" value="NZ_CP011125.1"/>
</dbReference>
<gene>
    <name evidence="2" type="ORF">DB32_006836</name>
</gene>
<dbReference type="GO" id="GO:0004527">
    <property type="term" value="F:exonuclease activity"/>
    <property type="evidence" value="ECO:0007669"/>
    <property type="project" value="UniProtKB-KW"/>
</dbReference>
<evidence type="ECO:0000256" key="1">
    <source>
        <dbReference type="SAM" id="MobiDB-lite"/>
    </source>
</evidence>
<dbReference type="KEGG" id="samy:DB32_006836"/>